<evidence type="ECO:0000256" key="2">
    <source>
        <dbReference type="ARBA" id="ARBA00022630"/>
    </source>
</evidence>
<dbReference type="AlphaFoldDB" id="A0A8K0VS33"/>
<dbReference type="SUPFAM" id="SSF51905">
    <property type="entry name" value="FAD/NAD(P)-binding domain"/>
    <property type="match status" value="1"/>
</dbReference>
<comment type="similarity">
    <text evidence="1">Belongs to the FAD-dependent oxidoreductase family.</text>
</comment>
<dbReference type="EMBL" id="JAGMVJ010000034">
    <property type="protein sequence ID" value="KAH7067793.1"/>
    <property type="molecule type" value="Genomic_DNA"/>
</dbReference>
<evidence type="ECO:0000256" key="3">
    <source>
        <dbReference type="ARBA" id="ARBA00022827"/>
    </source>
</evidence>
<sequence>MAEQRNIVVVGGASAGLMAAHNFLKYTLPALKAKDDAKYHLYLINPSAQWFFRVASPRPSASTQRMAADKLFFEIKEGFKQYSPEDFTFVEAAATGINTNARTVSYKSGKTLEEVQLPYHALVVATGSKTYHPSFSQSAGSEEVRKAIEDTNTKVKSAKDIIIVGGGPTALEFAAEVAEHRNGKPGWFSNSPRKVNITLITADDRLLTPLRPAIGKTAEQKLKALGVDVLYSSRVTDAKEDGQGRTIVTLAKGEKLEADLYVPAYGVLPNSSWIPDSLLDERNYIKTSDTLRVDVAGPRVYAFGDIGSYSRNNVWDILQAFPVLAVNMKRDLLAYNPALPDEKPKGKDRVYTIDPREGMIVPFGTSGGVGAVMGWRFPSWVVWLLKGRDYMLGMSGTSTLVGAKVTDTKLTAEEAAI</sequence>
<dbReference type="Pfam" id="PF07992">
    <property type="entry name" value="Pyr_redox_2"/>
    <property type="match status" value="1"/>
</dbReference>
<dbReference type="GO" id="GO:0004174">
    <property type="term" value="F:electron-transferring-flavoprotein dehydrogenase activity"/>
    <property type="evidence" value="ECO:0007669"/>
    <property type="project" value="TreeGrafter"/>
</dbReference>
<reference evidence="6" key="1">
    <citation type="journal article" date="2021" name="Nat. Commun.">
        <title>Genetic determinants of endophytism in the Arabidopsis root mycobiome.</title>
        <authorList>
            <person name="Mesny F."/>
            <person name="Miyauchi S."/>
            <person name="Thiergart T."/>
            <person name="Pickel B."/>
            <person name="Atanasova L."/>
            <person name="Karlsson M."/>
            <person name="Huettel B."/>
            <person name="Barry K.W."/>
            <person name="Haridas S."/>
            <person name="Chen C."/>
            <person name="Bauer D."/>
            <person name="Andreopoulos W."/>
            <person name="Pangilinan J."/>
            <person name="LaButti K."/>
            <person name="Riley R."/>
            <person name="Lipzen A."/>
            <person name="Clum A."/>
            <person name="Drula E."/>
            <person name="Henrissat B."/>
            <person name="Kohler A."/>
            <person name="Grigoriev I.V."/>
            <person name="Martin F.M."/>
            <person name="Hacquard S."/>
        </authorList>
    </citation>
    <scope>NUCLEOTIDE SEQUENCE</scope>
    <source>
        <strain evidence="6">MPI-SDFR-AT-0120</strain>
    </source>
</reference>
<evidence type="ECO:0000256" key="1">
    <source>
        <dbReference type="ARBA" id="ARBA00006442"/>
    </source>
</evidence>
<feature type="domain" description="FAD/NAD(P)-binding" evidence="5">
    <location>
        <begin position="6"/>
        <end position="306"/>
    </location>
</feature>
<evidence type="ECO:0000313" key="7">
    <source>
        <dbReference type="Proteomes" id="UP000813461"/>
    </source>
</evidence>
<name>A0A8K0VS33_9PLEO</name>
<keyword evidence="4" id="KW-0560">Oxidoreductase</keyword>
<keyword evidence="2" id="KW-0285">Flavoprotein</keyword>
<comment type="caution">
    <text evidence="6">The sequence shown here is derived from an EMBL/GenBank/DDBJ whole genome shotgun (WGS) entry which is preliminary data.</text>
</comment>
<keyword evidence="3" id="KW-0274">FAD</keyword>
<dbReference type="Proteomes" id="UP000813461">
    <property type="component" value="Unassembled WGS sequence"/>
</dbReference>
<dbReference type="Gene3D" id="3.50.50.100">
    <property type="match status" value="1"/>
</dbReference>
<keyword evidence="7" id="KW-1185">Reference proteome</keyword>
<evidence type="ECO:0000313" key="6">
    <source>
        <dbReference type="EMBL" id="KAH7067793.1"/>
    </source>
</evidence>
<dbReference type="InterPro" id="IPR023753">
    <property type="entry name" value="FAD/NAD-binding_dom"/>
</dbReference>
<evidence type="ECO:0000256" key="4">
    <source>
        <dbReference type="ARBA" id="ARBA00023002"/>
    </source>
</evidence>
<gene>
    <name evidence="6" type="ORF">FB567DRAFT_541712</name>
</gene>
<protein>
    <recommendedName>
        <fullName evidence="5">FAD/NAD(P)-binding domain-containing protein</fullName>
    </recommendedName>
</protein>
<dbReference type="GO" id="GO:0005737">
    <property type="term" value="C:cytoplasm"/>
    <property type="evidence" value="ECO:0007669"/>
    <property type="project" value="TreeGrafter"/>
</dbReference>
<dbReference type="PRINTS" id="PR00469">
    <property type="entry name" value="PNDRDTASEII"/>
</dbReference>
<evidence type="ECO:0000259" key="5">
    <source>
        <dbReference type="Pfam" id="PF07992"/>
    </source>
</evidence>
<accession>A0A8K0VS33</accession>
<proteinExistence type="inferred from homology"/>
<dbReference type="PANTHER" id="PTHR43735">
    <property type="entry name" value="APOPTOSIS-INDUCING FACTOR 1"/>
    <property type="match status" value="1"/>
</dbReference>
<organism evidence="6 7">
    <name type="scientific">Paraphoma chrysanthemicola</name>
    <dbReference type="NCBI Taxonomy" id="798071"/>
    <lineage>
        <taxon>Eukaryota</taxon>
        <taxon>Fungi</taxon>
        <taxon>Dikarya</taxon>
        <taxon>Ascomycota</taxon>
        <taxon>Pezizomycotina</taxon>
        <taxon>Dothideomycetes</taxon>
        <taxon>Pleosporomycetidae</taxon>
        <taxon>Pleosporales</taxon>
        <taxon>Pleosporineae</taxon>
        <taxon>Phaeosphaeriaceae</taxon>
        <taxon>Paraphoma</taxon>
    </lineage>
</organism>
<dbReference type="InterPro" id="IPR036188">
    <property type="entry name" value="FAD/NAD-bd_sf"/>
</dbReference>
<dbReference type="OrthoDB" id="202203at2759"/>
<dbReference type="PRINTS" id="PR00368">
    <property type="entry name" value="FADPNR"/>
</dbReference>
<dbReference type="GO" id="GO:0050660">
    <property type="term" value="F:flavin adenine dinucleotide binding"/>
    <property type="evidence" value="ECO:0007669"/>
    <property type="project" value="TreeGrafter"/>
</dbReference>
<dbReference type="PANTHER" id="PTHR43735:SF3">
    <property type="entry name" value="FERROPTOSIS SUPPRESSOR PROTEIN 1"/>
    <property type="match status" value="1"/>
</dbReference>